<accession>A0A429GD03</accession>
<evidence type="ECO:0000313" key="1">
    <source>
        <dbReference type="EMBL" id="RSN71656.1"/>
    </source>
</evidence>
<keyword evidence="2" id="KW-1185">Reference proteome</keyword>
<organism evidence="1 2">
    <name type="scientific">Candidatus Methanodesulfokora washburnensis</name>
    <dbReference type="NCBI Taxonomy" id="2478471"/>
    <lineage>
        <taxon>Archaea</taxon>
        <taxon>Thermoproteota</taxon>
        <taxon>Candidatus Korarchaeia</taxon>
        <taxon>Candidatus Korarchaeia incertae sedis</taxon>
        <taxon>Candidatus Methanodesulfokora</taxon>
    </lineage>
</organism>
<evidence type="ECO:0000313" key="2">
    <source>
        <dbReference type="Proteomes" id="UP000277582"/>
    </source>
</evidence>
<feature type="non-terminal residue" evidence="1">
    <location>
        <position position="1116"/>
    </location>
</feature>
<evidence type="ECO:0008006" key="3">
    <source>
        <dbReference type="Google" id="ProtNLM"/>
    </source>
</evidence>
<dbReference type="InterPro" id="IPR008928">
    <property type="entry name" value="6-hairpin_glycosidase_sf"/>
</dbReference>
<dbReference type="Gene3D" id="2.60.40.10">
    <property type="entry name" value="Immunoglobulins"/>
    <property type="match status" value="2"/>
</dbReference>
<gene>
    <name evidence="1" type="ORF">D6D85_15550</name>
</gene>
<comment type="caution">
    <text evidence="1">The sequence shown here is derived from an EMBL/GenBank/DDBJ whole genome shotgun (WGS) entry which is preliminary data.</text>
</comment>
<dbReference type="OrthoDB" id="378978at2157"/>
<sequence length="1116" mass="124033">MLGRKILPFVLVILILPVYVPSAQYYQPQADLAAVRDKALYISRRAADYVISRAEVEGDGFKWVYQSRYTYYNPIFENGAAGAGYFLLSLYKITGNNTYLRYAEGAARWIISKAASRDGGFTWPHHDDEKPGPDGWYLTPEKSVAGVARFLLELYRTTSKDEYLRYAEGAARWIINAGLRKDVQGSYVDYNPYHQALFGIYSYPQRDAGLLFIDLYRTTGNKEYLDKAKEIGRWIIWTSECTGSICKWYDDRGYGNVYSVEGVSSVADLLYELYLATNDPEYLEVAEKMVNWIESIGVRTNEGIKFPSWDGKFRTITWGWWDRLLFPMTPADIFLKSYEITHNSERLDIAKAYANWLISISVPEGDGVKVPEVEGEGGFHAWINSRVFRFVVMLYNLTGDGRYLDFSEKLLNWISSTAVCENGYVWPTGDGRKIPTFSFGSSGIGYYALAPLTLVAPAKVLDGQITGVSPSSVSMRPGESASFVFTVKNTGSIPADYHVYFPDGSIFGYVSGTISLNPGEYGEITLTGRVPPETSPGTYAVDVYFEMAPHGGVWQRTTIWGRIQVTVLSAGAPKLEITHNFTTKVVSGREFSVNVIVRNTGDREARNVISGIDWSDNAFESMGCTGTLEAAVLKPGEQMQYSCRLKAGSPGTYNVEISAVEALAEGGGAYTSTRFQVSITSLLLKVLGYKTVNISSGAPIVPIMGQMFELDVNLSDESGAYVPEESLMLSSIATPEKDPSGNEPRIACLLMDSGAITSSESRIIKYWCKAEWKIAYVNISKEGIWIAANLLFKAITLGELPDLVDLLEGIMLKDYPTIINLARMTGTSSAMTSDEANKALKASIKLEENMGILPVVGYNLTFPKAPVEGNIRIIVFPPQRKINTLLDYEAWHTNAYLASKALSVYTLDAVLLNPFLGAAFLIGSTLIPSVVDWHYKRALEDPSLNYAQLVPPPTVPPAFRKLPNTTASQALLYEYLYLAYANASAESLARAMGAVQMNATNYIYPHLRNAQMYASNASLYYSKLAPLLIQMVDELNRSGYISEENFRRGQEMIREQGLPNDVVRLLDELGFTNYMDARNIESILKNISYTELNITEVKDALERSREAEIGISLNSL</sequence>
<dbReference type="GO" id="GO:0005975">
    <property type="term" value="P:carbohydrate metabolic process"/>
    <property type="evidence" value="ECO:0007669"/>
    <property type="project" value="InterPro"/>
</dbReference>
<dbReference type="SUPFAM" id="SSF48208">
    <property type="entry name" value="Six-hairpin glycosidases"/>
    <property type="match status" value="2"/>
</dbReference>
<reference evidence="1 2" key="1">
    <citation type="submission" date="2018-10" db="EMBL/GenBank/DDBJ databases">
        <title>Co-occurring genomic capacity for anaerobic methane metabolism and dissimilatory sulfite reduction discovered in the Korarchaeota.</title>
        <authorList>
            <person name="Mckay L.J."/>
            <person name="Dlakic M."/>
            <person name="Fields M.W."/>
            <person name="Delmont T.O."/>
            <person name="Eren A.M."/>
            <person name="Jay Z.J."/>
            <person name="Klingelsmith K.B."/>
            <person name="Rusch D.B."/>
            <person name="Inskeep W.P."/>
        </authorList>
    </citation>
    <scope>NUCLEOTIDE SEQUENCE [LARGE SCALE GENOMIC DNA]</scope>
    <source>
        <strain evidence="1 2">MDKW</strain>
    </source>
</reference>
<dbReference type="AlphaFoldDB" id="A0A429GD03"/>
<dbReference type="Gene3D" id="1.50.10.20">
    <property type="match status" value="3"/>
</dbReference>
<dbReference type="Proteomes" id="UP000277582">
    <property type="component" value="Unassembled WGS sequence"/>
</dbReference>
<dbReference type="InterPro" id="IPR013783">
    <property type="entry name" value="Ig-like_fold"/>
</dbReference>
<dbReference type="EMBL" id="RCOS01000171">
    <property type="protein sequence ID" value="RSN71656.1"/>
    <property type="molecule type" value="Genomic_DNA"/>
</dbReference>
<dbReference type="InterPro" id="IPR053169">
    <property type="entry name" value="MUG_Protein"/>
</dbReference>
<dbReference type="PANTHER" id="PTHR47791">
    <property type="entry name" value="MEIOTICALLY UP-REGULATED GENE 191 PROTEIN"/>
    <property type="match status" value="1"/>
</dbReference>
<dbReference type="PANTHER" id="PTHR47791:SF3">
    <property type="entry name" value="MEIOTICALLY UP-REGULATED GENE 191 PROTEIN"/>
    <property type="match status" value="1"/>
</dbReference>
<dbReference type="RefSeq" id="WP_133308332.1">
    <property type="nucleotide sequence ID" value="NZ_RCOS01000171.1"/>
</dbReference>
<proteinExistence type="predicted"/>
<protein>
    <recommendedName>
        <fullName evidence="3">CARDB domain-containing protein</fullName>
    </recommendedName>
</protein>
<dbReference type="Pfam" id="PF05753">
    <property type="entry name" value="TRAP_beta"/>
    <property type="match status" value="1"/>
</dbReference>
<name>A0A429GD03_9CREN</name>